<feature type="DNA-binding region" description="Homeobox" evidence="12">
    <location>
        <begin position="147"/>
        <end position="206"/>
    </location>
</feature>
<dbReference type="EMBL" id="JAAKFY010000009">
    <property type="protein sequence ID" value="KAF3852612.1"/>
    <property type="molecule type" value="Genomic_DNA"/>
</dbReference>
<keyword evidence="9" id="KW-0804">Transcription</keyword>
<comment type="caution">
    <text evidence="16">The sequence shown here is derived from an EMBL/GenBank/DDBJ whole genome shotgun (WGS) entry which is preliminary data.</text>
</comment>
<keyword evidence="17" id="KW-1185">Reference proteome</keyword>
<evidence type="ECO:0000256" key="5">
    <source>
        <dbReference type="ARBA" id="ARBA00022902"/>
    </source>
</evidence>
<evidence type="ECO:0000256" key="4">
    <source>
        <dbReference type="ARBA" id="ARBA00022782"/>
    </source>
</evidence>
<feature type="compositionally biased region" description="Basic and acidic residues" evidence="14">
    <location>
        <begin position="233"/>
        <end position="243"/>
    </location>
</feature>
<evidence type="ECO:0000256" key="8">
    <source>
        <dbReference type="ARBA" id="ARBA00023155"/>
    </source>
</evidence>
<feature type="region of interest" description="Disordered" evidence="14">
    <location>
        <begin position="203"/>
        <end position="374"/>
    </location>
</feature>
<feature type="region of interest" description="Disordered" evidence="14">
    <location>
        <begin position="606"/>
        <end position="644"/>
    </location>
</feature>
<comment type="subcellular location">
    <subcellularLocation>
        <location evidence="2 12 13">Nucleus</location>
    </subcellularLocation>
</comment>
<keyword evidence="4" id="KW-0221">Differentiation</keyword>
<name>A0A7J5YSR2_DISMA</name>
<dbReference type="PROSITE" id="PS00027">
    <property type="entry name" value="HOMEOBOX_1"/>
    <property type="match status" value="1"/>
</dbReference>
<evidence type="ECO:0000256" key="9">
    <source>
        <dbReference type="ARBA" id="ARBA00023163"/>
    </source>
</evidence>
<dbReference type="PROSITE" id="PS50071">
    <property type="entry name" value="HOMEOBOX_2"/>
    <property type="match status" value="1"/>
</dbReference>
<sequence length="644" mass="71121">MRVNLLPNQNIFPRLQGGFKLSSLDVHLDTQLLLASAMIPHCLPSSPRLHFGMDSRVLEHPHAQFGGSLGGLVGFPYSLGAHHHHHHHHSLYELSGGHQLQSAVANPFSIDGLLNGSCSASVVNNPLLSPDGGQFWGPDKDSPGCKRRRTRTNFTGWQLEELEKAFNESHYPDVFMREALALRLDLVESRVQVWFQNRRAKWRKKENTKKGPGRPAHNSHPTTCSGEPMDPEEIQRRDRERAEKKKRKQERKLLKSQNKLLSGDSFHTPGGSESDSGVSQFTDSEQQCPSTEDTKLNPAVTKHDMTSAHYRTTKTKEPQGKPEQVSPGSFTLSSSPGGPRSSALQKRNPFSVESLLSDVTPRRKPQLDFPSLPSQRTLIGKGHFLLYPITHQPLGFLVPQAALKASPCLGQMFVPSEGSPDLSSFVSKPLNSDHTEHKNHISNRAAGHRGDCSNARLPVSPPANSEAQGRDIKEERSLKVLSSNARFPVSPNIEVQGRDIKEERSLKVLSSNARFPVSPNIEVQGRDIIEERSLKVLSSNARFPVSPNIEVQGRDIIEERSLKVLSSNARFPVSPNIEVQARLSSSPCRDSIEERSLTNGCQAAELRAEEKGASEASPALSERLKANTDCQETPGTDGEDVDMD</sequence>
<dbReference type="PANTHER" id="PTHR46799:SF1">
    <property type="entry name" value="HOMEOBOX PROTEIN UNC-4 HOMOLOG"/>
    <property type="match status" value="1"/>
</dbReference>
<dbReference type="Proteomes" id="UP000518266">
    <property type="component" value="Unassembled WGS sequence"/>
</dbReference>
<proteinExistence type="inferred from homology"/>
<evidence type="ECO:0000259" key="15">
    <source>
        <dbReference type="PROSITE" id="PS50071"/>
    </source>
</evidence>
<evidence type="ECO:0000256" key="3">
    <source>
        <dbReference type="ARBA" id="ARBA00022473"/>
    </source>
</evidence>
<evidence type="ECO:0000256" key="14">
    <source>
        <dbReference type="SAM" id="MobiDB-lite"/>
    </source>
</evidence>
<dbReference type="InterPro" id="IPR001356">
    <property type="entry name" value="HD"/>
</dbReference>
<feature type="compositionally biased region" description="Polar residues" evidence="14">
    <location>
        <begin position="271"/>
        <end position="291"/>
    </location>
</feature>
<feature type="compositionally biased region" description="Polar residues" evidence="14">
    <location>
        <begin position="326"/>
        <end position="336"/>
    </location>
</feature>
<dbReference type="InterPro" id="IPR017970">
    <property type="entry name" value="Homeobox_CS"/>
</dbReference>
<protein>
    <recommendedName>
        <fullName evidence="15">Homeobox domain-containing protein</fullName>
    </recommendedName>
</protein>
<evidence type="ECO:0000256" key="7">
    <source>
        <dbReference type="ARBA" id="ARBA00023125"/>
    </source>
</evidence>
<evidence type="ECO:0000256" key="12">
    <source>
        <dbReference type="PROSITE-ProRule" id="PRU00108"/>
    </source>
</evidence>
<dbReference type="InterPro" id="IPR009057">
    <property type="entry name" value="Homeodomain-like_sf"/>
</dbReference>
<dbReference type="Pfam" id="PF00046">
    <property type="entry name" value="Homeodomain"/>
    <property type="match status" value="1"/>
</dbReference>
<keyword evidence="5" id="KW-0524">Neurogenesis</keyword>
<evidence type="ECO:0000256" key="6">
    <source>
        <dbReference type="ARBA" id="ARBA00023015"/>
    </source>
</evidence>
<evidence type="ECO:0000256" key="2">
    <source>
        <dbReference type="ARBA" id="ARBA00004123"/>
    </source>
</evidence>
<dbReference type="FunFam" id="1.10.10.60:FF:000057">
    <property type="entry name" value="Short stature homeobox 2"/>
    <property type="match status" value="1"/>
</dbReference>
<dbReference type="SUPFAM" id="SSF46689">
    <property type="entry name" value="Homeodomain-like"/>
    <property type="match status" value="1"/>
</dbReference>
<keyword evidence="6" id="KW-0805">Transcription regulation</keyword>
<dbReference type="GO" id="GO:1990837">
    <property type="term" value="F:sequence-specific double-stranded DNA binding"/>
    <property type="evidence" value="ECO:0007669"/>
    <property type="project" value="TreeGrafter"/>
</dbReference>
<dbReference type="GO" id="GO:0005634">
    <property type="term" value="C:nucleus"/>
    <property type="evidence" value="ECO:0007669"/>
    <property type="project" value="UniProtKB-SubCell"/>
</dbReference>
<reference evidence="16 17" key="1">
    <citation type="submission" date="2020-03" db="EMBL/GenBank/DDBJ databases">
        <title>Dissostichus mawsoni Genome sequencing and assembly.</title>
        <authorList>
            <person name="Park H."/>
        </authorList>
    </citation>
    <scope>NUCLEOTIDE SEQUENCE [LARGE SCALE GENOMIC DNA]</scope>
    <source>
        <strain evidence="16">DM0001</strain>
        <tissue evidence="16">Muscle</tissue>
    </source>
</reference>
<dbReference type="GO" id="GO:0007399">
    <property type="term" value="P:nervous system development"/>
    <property type="evidence" value="ECO:0007669"/>
    <property type="project" value="UniProtKB-KW"/>
</dbReference>
<evidence type="ECO:0000256" key="11">
    <source>
        <dbReference type="ARBA" id="ARBA00038351"/>
    </source>
</evidence>
<dbReference type="GO" id="GO:0000981">
    <property type="term" value="F:DNA-binding transcription factor activity, RNA polymerase II-specific"/>
    <property type="evidence" value="ECO:0007669"/>
    <property type="project" value="InterPro"/>
</dbReference>
<evidence type="ECO:0000256" key="1">
    <source>
        <dbReference type="ARBA" id="ARBA00003263"/>
    </source>
</evidence>
<feature type="region of interest" description="Disordered" evidence="14">
    <location>
        <begin position="443"/>
        <end position="475"/>
    </location>
</feature>
<organism evidence="16 17">
    <name type="scientific">Dissostichus mawsoni</name>
    <name type="common">Antarctic cod</name>
    <dbReference type="NCBI Taxonomy" id="36200"/>
    <lineage>
        <taxon>Eukaryota</taxon>
        <taxon>Metazoa</taxon>
        <taxon>Chordata</taxon>
        <taxon>Craniata</taxon>
        <taxon>Vertebrata</taxon>
        <taxon>Euteleostomi</taxon>
        <taxon>Actinopterygii</taxon>
        <taxon>Neopterygii</taxon>
        <taxon>Teleostei</taxon>
        <taxon>Neoteleostei</taxon>
        <taxon>Acanthomorphata</taxon>
        <taxon>Eupercaria</taxon>
        <taxon>Perciformes</taxon>
        <taxon>Notothenioidei</taxon>
        <taxon>Nototheniidae</taxon>
        <taxon>Dissostichus</taxon>
    </lineage>
</organism>
<evidence type="ECO:0000313" key="17">
    <source>
        <dbReference type="Proteomes" id="UP000518266"/>
    </source>
</evidence>
<keyword evidence="7 12" id="KW-0238">DNA-binding</keyword>
<accession>A0A7J5YSR2</accession>
<dbReference type="CDD" id="cd00086">
    <property type="entry name" value="homeodomain"/>
    <property type="match status" value="1"/>
</dbReference>
<dbReference type="PANTHER" id="PTHR46799">
    <property type="entry name" value="HOMEOBOX PROTEIN UNC-4 HOMOLOG"/>
    <property type="match status" value="1"/>
</dbReference>
<keyword evidence="3" id="KW-0217">Developmental protein</keyword>
<gene>
    <name evidence="16" type="ORF">F7725_005967</name>
</gene>
<comment type="similarity">
    <text evidence="11">Belongs to the paired homeobox family. Unc-4 subfamily.</text>
</comment>
<dbReference type="SMART" id="SM00389">
    <property type="entry name" value="HOX"/>
    <property type="match status" value="1"/>
</dbReference>
<dbReference type="Gene3D" id="1.10.10.60">
    <property type="entry name" value="Homeodomain-like"/>
    <property type="match status" value="1"/>
</dbReference>
<evidence type="ECO:0000256" key="10">
    <source>
        <dbReference type="ARBA" id="ARBA00023242"/>
    </source>
</evidence>
<comment type="function">
    <text evidence="1">Sequence-specific transcription factor which is part of a developmental regulatory system that provides cells with specific positional identities on the anterior-posterior axis.</text>
</comment>
<dbReference type="GO" id="GO:0030154">
    <property type="term" value="P:cell differentiation"/>
    <property type="evidence" value="ECO:0007669"/>
    <property type="project" value="UniProtKB-KW"/>
</dbReference>
<evidence type="ECO:0000313" key="16">
    <source>
        <dbReference type="EMBL" id="KAF3852612.1"/>
    </source>
</evidence>
<keyword evidence="10 12" id="KW-0539">Nucleus</keyword>
<dbReference type="AlphaFoldDB" id="A0A7J5YSR2"/>
<dbReference type="OrthoDB" id="6159439at2759"/>
<feature type="domain" description="Homeobox" evidence="15">
    <location>
        <begin position="145"/>
        <end position="205"/>
    </location>
</feature>
<evidence type="ECO:0000256" key="13">
    <source>
        <dbReference type="RuleBase" id="RU000682"/>
    </source>
</evidence>
<keyword evidence="8 12" id="KW-0371">Homeobox</keyword>